<dbReference type="PRINTS" id="PR00132">
    <property type="entry name" value="GLHYDRLASE2"/>
</dbReference>
<dbReference type="SUPFAM" id="SSF49785">
    <property type="entry name" value="Galactose-binding domain-like"/>
    <property type="match status" value="1"/>
</dbReference>
<dbReference type="Gene3D" id="2.70.98.10">
    <property type="match status" value="1"/>
</dbReference>
<dbReference type="Gene3D" id="2.60.40.10">
    <property type="entry name" value="Immunoglobulins"/>
    <property type="match status" value="2"/>
</dbReference>
<reference evidence="7 8" key="2">
    <citation type="journal article" date="2014" name="J. Gen. Appl. Microbiol.">
        <title>The early diverging ascomycetous budding yeast Saitoella complicata has three histone deacetylases belonging to the Clr6, Hos2, and Rpd3 lineages.</title>
        <authorList>
            <person name="Nishida H."/>
            <person name="Matsumoto T."/>
            <person name="Kondo S."/>
            <person name="Hamamoto M."/>
            <person name="Yoshikawa H."/>
        </authorList>
    </citation>
    <scope>NUCLEOTIDE SEQUENCE [LARGE SCALE GENOMIC DNA]</scope>
    <source>
        <strain evidence="7 8">NRRL Y-17804</strain>
    </source>
</reference>
<dbReference type="InterPro" id="IPR023232">
    <property type="entry name" value="Glyco_hydro_2_AS"/>
</dbReference>
<dbReference type="STRING" id="698492.A0A0E9NFW6"/>
<comment type="caution">
    <text evidence="7">The sequence shown here is derived from an EMBL/GenBank/DDBJ whole genome shotgun (WGS) entry which is preliminary data.</text>
</comment>
<dbReference type="InterPro" id="IPR023230">
    <property type="entry name" value="Glyco_hydro_2_CS"/>
</dbReference>
<name>A0A0E9NFW6_SAICN</name>
<evidence type="ECO:0000313" key="7">
    <source>
        <dbReference type="EMBL" id="GAO48762.1"/>
    </source>
</evidence>
<reference evidence="7 8" key="1">
    <citation type="journal article" date="2011" name="J. Gen. Appl. Microbiol.">
        <title>Draft genome sequencing of the enigmatic yeast Saitoella complicata.</title>
        <authorList>
            <person name="Nishida H."/>
            <person name="Hamamoto M."/>
            <person name="Sugiyama J."/>
        </authorList>
    </citation>
    <scope>NUCLEOTIDE SEQUENCE [LARGE SCALE GENOMIC DNA]</scope>
    <source>
        <strain evidence="7 8">NRRL Y-17804</strain>
    </source>
</reference>
<dbReference type="InterPro" id="IPR032312">
    <property type="entry name" value="LacZ_4"/>
</dbReference>
<evidence type="ECO:0000313" key="8">
    <source>
        <dbReference type="Proteomes" id="UP000033140"/>
    </source>
</evidence>
<evidence type="ECO:0000256" key="1">
    <source>
        <dbReference type="ARBA" id="ARBA00007401"/>
    </source>
</evidence>
<gene>
    <name evidence="7" type="ORF">G7K_2931-t1</name>
</gene>
<dbReference type="SUPFAM" id="SSF49303">
    <property type="entry name" value="beta-Galactosidase/glucuronidase domain"/>
    <property type="match status" value="2"/>
</dbReference>
<dbReference type="InterPro" id="IPR014718">
    <property type="entry name" value="GH-type_carb-bd"/>
</dbReference>
<dbReference type="InterPro" id="IPR011013">
    <property type="entry name" value="Gal_mutarotase_sf_dom"/>
</dbReference>
<dbReference type="EMBL" id="BACD03000017">
    <property type="protein sequence ID" value="GAO48762.1"/>
    <property type="molecule type" value="Genomic_DNA"/>
</dbReference>
<dbReference type="GO" id="GO:0009341">
    <property type="term" value="C:beta-galactosidase complex"/>
    <property type="evidence" value="ECO:0007669"/>
    <property type="project" value="InterPro"/>
</dbReference>
<evidence type="ECO:0000256" key="5">
    <source>
        <dbReference type="RuleBase" id="RU361154"/>
    </source>
</evidence>
<keyword evidence="2 5" id="KW-0378">Hydrolase</keyword>
<dbReference type="GO" id="GO:0005990">
    <property type="term" value="P:lactose catabolic process"/>
    <property type="evidence" value="ECO:0007669"/>
    <property type="project" value="TreeGrafter"/>
</dbReference>
<dbReference type="Pfam" id="PF02837">
    <property type="entry name" value="Glyco_hydro_2_N"/>
    <property type="match status" value="1"/>
</dbReference>
<evidence type="ECO:0000256" key="2">
    <source>
        <dbReference type="ARBA" id="ARBA00022801"/>
    </source>
</evidence>
<dbReference type="InterPro" id="IPR006101">
    <property type="entry name" value="Glyco_hydro_2"/>
</dbReference>
<evidence type="ECO:0000259" key="6">
    <source>
        <dbReference type="SMART" id="SM01038"/>
    </source>
</evidence>
<dbReference type="InterPro" id="IPR006103">
    <property type="entry name" value="Glyco_hydro_2_cat"/>
</dbReference>
<comment type="similarity">
    <text evidence="1 5">Belongs to the glycosyl hydrolase 2 family.</text>
</comment>
<dbReference type="GO" id="GO:0030246">
    <property type="term" value="F:carbohydrate binding"/>
    <property type="evidence" value="ECO:0007669"/>
    <property type="project" value="InterPro"/>
</dbReference>
<keyword evidence="8" id="KW-1185">Reference proteome</keyword>
<dbReference type="AlphaFoldDB" id="A0A0E9NFW6"/>
<dbReference type="PANTHER" id="PTHR46323:SF1">
    <property type="entry name" value="LACTASE"/>
    <property type="match status" value="1"/>
</dbReference>
<dbReference type="InterPro" id="IPR050347">
    <property type="entry name" value="Bact_Beta-galactosidase"/>
</dbReference>
<accession>A0A0E9NFW6</accession>
<dbReference type="PANTHER" id="PTHR46323">
    <property type="entry name" value="BETA-GALACTOSIDASE"/>
    <property type="match status" value="1"/>
</dbReference>
<dbReference type="Pfam" id="PF02836">
    <property type="entry name" value="Glyco_hydro_2_C"/>
    <property type="match status" value="1"/>
</dbReference>
<dbReference type="PROSITE" id="PS00719">
    <property type="entry name" value="GLYCOSYL_HYDROL_F2_1"/>
    <property type="match status" value="1"/>
</dbReference>
<dbReference type="Gene3D" id="3.20.20.80">
    <property type="entry name" value="Glycosidases"/>
    <property type="match status" value="1"/>
</dbReference>
<dbReference type="SMART" id="SM01038">
    <property type="entry name" value="Bgal_small_N"/>
    <property type="match status" value="1"/>
</dbReference>
<sequence length="1037" mass="117794">MDSLADLQDPAIFERNRLPPRAYFLPDSDHCQLLSGTWKFNYSSTPAHALALDSSSKWDNIQVPGMWQLQGYGAPQYTNVKFPFPVDPPFVPTENPTGTYERTFTIPDVWSGSHIRVRFEGADSAFHILINGRQVGYSQGSRNAAEFDITPFVHAGTNTIRVRVYQWCDGSYIEDQDQWWLSGIFRDVYVLSWPTKARIEDFKCETAFVGEGYGDAELSTTLDILAKTDATVKMKLYDGKMIIGKDEIEVSVSQMHLPKTSTIAVQAPKHWTAETPYLYTLVITISADNSTLQTITQKIGFRQVEMLDGLISVNGSPIHFRGVNRHDHHPSHGRTVPLDFTRRDLLLMKMHNINAVRTSHYPNDPRFYVMCDELGFWVIDECDLECHGFDDAVVRPIDIEDKLRDQHPGLLEEGNWWAIHDKRQDIVFGEATKYTSDNPEWEAAYVERMKQLVHRDRNHACVIIWSLGNESFFGQNHVKMAEWAKEYDSTRLVHYEGDKGGEVVDMWSYMYAPIQFLEERSKEEGWKRSIILCEYSHAMGNGPGALEEYQEAFRNNKRLQGGFVWEWANHGLLTKNEKGEEYFGYGGDFGEKVHDGNFVMDGLLFSDHTPQPGLLEYKKVIEPVKCQLLDDGKVEVTNYYDFISLDHLVAEWKVTKCDLGEKKEVEVGSGFVEIPEINARESGDIEVPYRTEGSTDSSLYLALTFRNKHDTIWAPKGFEVAWFQAELNEPTLRSLVPVQAQPASELSVQETALSITISGQTFDISFDRVYGALTSWTSHGQSILANDGSPKLGFWRAPTDNDIPGDAKHWTLFGLDMMTQQVRSVELKYGADKATILVKSWVSPPILAWGFKVTQTYEIHSSGLVMIENILTPRGSVPKSLPRIGLDVLLSKDYVDATWHGRGRGESYPDKKTAAKFGVHNKPVSELYTRYEKPQESGNRTDTHWLELYTKSGLLSSARKLTARIREHPFDFTALHYTPEQLTAAKHPYDLKPMKEVNLCLNAKVHGLGTESCGPGVLEKYILKCEPTQFTVEFFPQ</sequence>
<keyword evidence="3 5" id="KW-0326">Glycosidase</keyword>
<dbReference type="InterPro" id="IPR006104">
    <property type="entry name" value="Glyco_hydro_2_N"/>
</dbReference>
<dbReference type="Pfam" id="PF00703">
    <property type="entry name" value="Glyco_hydro_2"/>
    <property type="match status" value="1"/>
</dbReference>
<dbReference type="PROSITE" id="PS00608">
    <property type="entry name" value="GLYCOSYL_HYDROL_F2_2"/>
    <property type="match status" value="1"/>
</dbReference>
<dbReference type="SUPFAM" id="SSF74650">
    <property type="entry name" value="Galactose mutarotase-like"/>
    <property type="match status" value="1"/>
</dbReference>
<dbReference type="InterPro" id="IPR036156">
    <property type="entry name" value="Beta-gal/glucu_dom_sf"/>
</dbReference>
<feature type="domain" description="Beta galactosidase small chain/" evidence="6">
    <location>
        <begin position="756"/>
        <end position="1035"/>
    </location>
</feature>
<evidence type="ECO:0000256" key="3">
    <source>
        <dbReference type="ARBA" id="ARBA00023295"/>
    </source>
</evidence>
<dbReference type="InterPro" id="IPR013783">
    <property type="entry name" value="Ig-like_fold"/>
</dbReference>
<proteinExistence type="inferred from homology"/>
<dbReference type="Pfam" id="PF02929">
    <property type="entry name" value="Bgal_small_N"/>
    <property type="match status" value="1"/>
</dbReference>
<dbReference type="SUPFAM" id="SSF51445">
    <property type="entry name" value="(Trans)glycosidases"/>
    <property type="match status" value="1"/>
</dbReference>
<dbReference type="Pfam" id="PF16353">
    <property type="entry name" value="LacZ_4"/>
    <property type="match status" value="1"/>
</dbReference>
<evidence type="ECO:0000256" key="4">
    <source>
        <dbReference type="ARBA" id="ARBA00032230"/>
    </source>
</evidence>
<dbReference type="InterPro" id="IPR008979">
    <property type="entry name" value="Galactose-bd-like_sf"/>
</dbReference>
<dbReference type="InterPro" id="IPR006102">
    <property type="entry name" value="Ig-like_GH2"/>
</dbReference>
<reference evidence="7 8" key="3">
    <citation type="journal article" date="2015" name="Genome Announc.">
        <title>Draft Genome Sequence of the Archiascomycetous Yeast Saitoella complicata.</title>
        <authorList>
            <person name="Yamauchi K."/>
            <person name="Kondo S."/>
            <person name="Hamamoto M."/>
            <person name="Takahashi Y."/>
            <person name="Ogura Y."/>
            <person name="Hayashi T."/>
            <person name="Nishida H."/>
        </authorList>
    </citation>
    <scope>NUCLEOTIDE SEQUENCE [LARGE SCALE GENOMIC DNA]</scope>
    <source>
        <strain evidence="7 8">NRRL Y-17804</strain>
    </source>
</reference>
<dbReference type="InterPro" id="IPR004199">
    <property type="entry name" value="B-gal_small/dom_5"/>
</dbReference>
<dbReference type="Gene3D" id="2.60.120.260">
    <property type="entry name" value="Galactose-binding domain-like"/>
    <property type="match status" value="1"/>
</dbReference>
<organism evidence="7 8">
    <name type="scientific">Saitoella complicata (strain BCRC 22490 / CBS 7301 / JCM 7358 / NBRC 10748 / NRRL Y-17804)</name>
    <dbReference type="NCBI Taxonomy" id="698492"/>
    <lineage>
        <taxon>Eukaryota</taxon>
        <taxon>Fungi</taxon>
        <taxon>Dikarya</taxon>
        <taxon>Ascomycota</taxon>
        <taxon>Taphrinomycotina</taxon>
        <taxon>Taphrinomycotina incertae sedis</taxon>
        <taxon>Saitoella</taxon>
    </lineage>
</organism>
<dbReference type="GO" id="GO:0004565">
    <property type="term" value="F:beta-galactosidase activity"/>
    <property type="evidence" value="ECO:0007669"/>
    <property type="project" value="InterPro"/>
</dbReference>
<protein>
    <recommendedName>
        <fullName evidence="4">Lactase</fullName>
    </recommendedName>
</protein>
<dbReference type="Proteomes" id="UP000033140">
    <property type="component" value="Unassembled WGS sequence"/>
</dbReference>
<dbReference type="OMA" id="WASAMLD"/>
<dbReference type="InterPro" id="IPR017853">
    <property type="entry name" value="GH"/>
</dbReference>